<keyword evidence="4" id="KW-0804">Transcription</keyword>
<sequence>MEWTRRLRLNHLQTLVSLAETGSVSEAARVTFTTQPALSKWLKELEESVGTPLFERHARGLKPTPQGLMLLRHAQRVLSEMDRAQQNLAAMLEGSSYRVSIGASPASAPNLVPAAIMQFLHLHPNAQVELQENTMDVLLERLEQGQLDLVVGRFDNFAPRQSLRSELLYQETMRVICRPGHPLTHQRVIDWTDLQAHDWIMWPVGTPIRSKLDTALTSAGQRPLAYRIESSSLIANLWMLQLSDMLSIASDRVADHFTDRGLIVPLEFELDALGALGMCWREGTDSDPGLIDLLESLRHAATTETEFPDAR</sequence>
<evidence type="ECO:0000256" key="4">
    <source>
        <dbReference type="ARBA" id="ARBA00023163"/>
    </source>
</evidence>
<reference evidence="6 7" key="1">
    <citation type="submission" date="2016-04" db="EMBL/GenBank/DDBJ databases">
        <title>Complete genome sequence of Pseudomonas sp. LAB-08 isolated from TCE contaminated aquifer soil.</title>
        <authorList>
            <person name="Dohra H."/>
            <person name="Suzuki K."/>
            <person name="Fatma A."/>
            <person name="Inuzuka Y."/>
            <person name="Honjo M."/>
            <person name="Tashiro Y."/>
            <person name="Futamata H."/>
        </authorList>
    </citation>
    <scope>NUCLEOTIDE SEQUENCE [LARGE SCALE GENOMIC DNA]</scope>
    <source>
        <strain evidence="6 7">LAB-08</strain>
    </source>
</reference>
<dbReference type="InterPro" id="IPR036390">
    <property type="entry name" value="WH_DNA-bd_sf"/>
</dbReference>
<organism evidence="6 7">
    <name type="scientific">Pseudomonas izuensis</name>
    <dbReference type="NCBI Taxonomy" id="2684212"/>
    <lineage>
        <taxon>Bacteria</taxon>
        <taxon>Pseudomonadati</taxon>
        <taxon>Pseudomonadota</taxon>
        <taxon>Gammaproteobacteria</taxon>
        <taxon>Pseudomonadales</taxon>
        <taxon>Pseudomonadaceae</taxon>
        <taxon>Pseudomonas</taxon>
    </lineage>
</organism>
<dbReference type="Gene3D" id="1.10.10.10">
    <property type="entry name" value="Winged helix-like DNA-binding domain superfamily/Winged helix DNA-binding domain"/>
    <property type="match status" value="1"/>
</dbReference>
<dbReference type="EMBL" id="AP017423">
    <property type="protein sequence ID" value="BCX68245.1"/>
    <property type="molecule type" value="Genomic_DNA"/>
</dbReference>
<proteinExistence type="inferred from homology"/>
<dbReference type="InterPro" id="IPR000847">
    <property type="entry name" value="LysR_HTH_N"/>
</dbReference>
<dbReference type="RefSeq" id="WP_096511549.1">
    <property type="nucleotide sequence ID" value="NZ_AP017423.2"/>
</dbReference>
<keyword evidence="2" id="KW-0805">Transcription regulation</keyword>
<keyword evidence="3" id="KW-0238">DNA-binding</keyword>
<accession>A0ABM7RSA5</accession>
<evidence type="ECO:0000256" key="3">
    <source>
        <dbReference type="ARBA" id="ARBA00023125"/>
    </source>
</evidence>
<evidence type="ECO:0000256" key="2">
    <source>
        <dbReference type="ARBA" id="ARBA00023015"/>
    </source>
</evidence>
<evidence type="ECO:0000313" key="6">
    <source>
        <dbReference type="EMBL" id="BCX68245.1"/>
    </source>
</evidence>
<feature type="domain" description="HTH lysR-type" evidence="5">
    <location>
        <begin position="7"/>
        <end position="64"/>
    </location>
</feature>
<name>A0ABM7RSA5_9PSED</name>
<dbReference type="PANTHER" id="PTHR30419:SF8">
    <property type="entry name" value="NITROGEN ASSIMILATION TRANSCRIPTIONAL ACTIVATOR-RELATED"/>
    <property type="match status" value="1"/>
</dbReference>
<protein>
    <submittedName>
        <fullName evidence="6">LysR family transcriptional regulator</fullName>
    </submittedName>
</protein>
<dbReference type="SUPFAM" id="SSF53850">
    <property type="entry name" value="Periplasmic binding protein-like II"/>
    <property type="match status" value="1"/>
</dbReference>
<evidence type="ECO:0000259" key="5">
    <source>
        <dbReference type="PROSITE" id="PS50931"/>
    </source>
</evidence>
<dbReference type="Proteomes" id="UP000218595">
    <property type="component" value="Chromosome"/>
</dbReference>
<dbReference type="PROSITE" id="PS50931">
    <property type="entry name" value="HTH_LYSR"/>
    <property type="match status" value="1"/>
</dbReference>
<dbReference type="PANTHER" id="PTHR30419">
    <property type="entry name" value="HTH-TYPE TRANSCRIPTIONAL REGULATOR YBHD"/>
    <property type="match status" value="1"/>
</dbReference>
<dbReference type="PRINTS" id="PR00039">
    <property type="entry name" value="HTHLYSR"/>
</dbReference>
<gene>
    <name evidence="6" type="ORF">LAB08_R28850</name>
</gene>
<comment type="similarity">
    <text evidence="1">Belongs to the LysR transcriptional regulatory family.</text>
</comment>
<evidence type="ECO:0000313" key="7">
    <source>
        <dbReference type="Proteomes" id="UP000218595"/>
    </source>
</evidence>
<dbReference type="SUPFAM" id="SSF46785">
    <property type="entry name" value="Winged helix' DNA-binding domain"/>
    <property type="match status" value="1"/>
</dbReference>
<dbReference type="InterPro" id="IPR005119">
    <property type="entry name" value="LysR_subst-bd"/>
</dbReference>
<dbReference type="Gene3D" id="3.40.190.10">
    <property type="entry name" value="Periplasmic binding protein-like II"/>
    <property type="match status" value="2"/>
</dbReference>
<dbReference type="InterPro" id="IPR050950">
    <property type="entry name" value="HTH-type_LysR_regulators"/>
</dbReference>
<evidence type="ECO:0000256" key="1">
    <source>
        <dbReference type="ARBA" id="ARBA00009437"/>
    </source>
</evidence>
<dbReference type="Pfam" id="PF03466">
    <property type="entry name" value="LysR_substrate"/>
    <property type="match status" value="1"/>
</dbReference>
<dbReference type="Pfam" id="PF00126">
    <property type="entry name" value="HTH_1"/>
    <property type="match status" value="1"/>
</dbReference>
<keyword evidence="7" id="KW-1185">Reference proteome</keyword>
<dbReference type="InterPro" id="IPR036388">
    <property type="entry name" value="WH-like_DNA-bd_sf"/>
</dbReference>